<dbReference type="Pfam" id="PF12796">
    <property type="entry name" value="Ank_2"/>
    <property type="match status" value="2"/>
</dbReference>
<sequence>MGKYSTHAGSSTSSSSSSSSSKQNNQHRALEQLGTELLQECKTCNDKDRLSKNLRERLERLPRKVRKEVVKRTSEGCSPLFIACRRGNVEITEYLITVCDANSEQKGMYEVPEDRSVHCVTPLWCACVSGKLPVVKCLVRLGSNINALSDTGSTPLRSACFMTHIDIVQFLVENGADIRKPNYNGGTCLINSVQSVSLCTYLIGKGADVNARDIQDKTALHYAIQEHRLETTQLLLEHGANPFAKSRYGDDALQTACLKGAHLIFDYLKIYVRYSYEQLADAHELIGSTFIDDLNETRVAMLHWRMAHHIRHREEYIPKRPAVQTRAAYGHAVEFTTIAELDNIAADVDAMRVQSLLIYERILGIEHKDTLFRLMYRGASYADAHRFQRCIDLWLLALQVRVQKYSILYSDTCLTAQAIVRLMLDLLEKYNEVHGNEFVDLRPRFEDVYAVFTILTDNIKDALRLISIRPVHRKQQENFDRILKCLTHLMHLMLATAKTPDDHAAIYRAVRGLVASNVRSAITSDTLLHLSLSRLNVIKSGYFSDDTHSSRPTFPSLGVVRLLLDCGADVGAKNESKSTPLIIAALPYNYERDVVYMLLEAGADLDEPNSNDDRPLIHIALNPINDIPLMKYMSLKCLCSTIIARFGIPYRNQIPRTLEEFVKRHEANASSVRGSLEDTRGAADRDKK</sequence>
<reference evidence="4" key="2">
    <citation type="submission" date="2022-08" db="UniProtKB">
        <authorList>
            <consortium name="EnsemblMetazoa"/>
        </authorList>
    </citation>
    <scope>IDENTIFICATION</scope>
    <source>
        <strain evidence="4">STECLA/ALBI9_A</strain>
    </source>
</reference>
<feature type="compositionally biased region" description="Low complexity" evidence="3">
    <location>
        <begin position="10"/>
        <end position="21"/>
    </location>
</feature>
<feature type="region of interest" description="Disordered" evidence="3">
    <location>
        <begin position="1"/>
        <end position="29"/>
    </location>
</feature>
<dbReference type="SMART" id="SM00248">
    <property type="entry name" value="ANK"/>
    <property type="match status" value="7"/>
</dbReference>
<dbReference type="VEuPathDB" id="VectorBase:AALB20_037972"/>
<dbReference type="PROSITE" id="PS50297">
    <property type="entry name" value="ANK_REP_REGION"/>
    <property type="match status" value="3"/>
</dbReference>
<dbReference type="Pfam" id="PF00023">
    <property type="entry name" value="Ank"/>
    <property type="match status" value="1"/>
</dbReference>
<dbReference type="Proteomes" id="UP000069272">
    <property type="component" value="Chromosome 2R"/>
</dbReference>
<dbReference type="EnsemblMetazoa" id="AALB002127-RA">
    <property type="protein sequence ID" value="AALB002127-PA"/>
    <property type="gene ID" value="AALB002127"/>
</dbReference>
<organism evidence="4 5">
    <name type="scientific">Anopheles albimanus</name>
    <name type="common">New world malaria mosquito</name>
    <dbReference type="NCBI Taxonomy" id="7167"/>
    <lineage>
        <taxon>Eukaryota</taxon>
        <taxon>Metazoa</taxon>
        <taxon>Ecdysozoa</taxon>
        <taxon>Arthropoda</taxon>
        <taxon>Hexapoda</taxon>
        <taxon>Insecta</taxon>
        <taxon>Pterygota</taxon>
        <taxon>Neoptera</taxon>
        <taxon>Endopterygota</taxon>
        <taxon>Diptera</taxon>
        <taxon>Nematocera</taxon>
        <taxon>Culicoidea</taxon>
        <taxon>Culicidae</taxon>
        <taxon>Anophelinae</taxon>
        <taxon>Anopheles</taxon>
    </lineage>
</organism>
<dbReference type="InterPro" id="IPR002110">
    <property type="entry name" value="Ankyrin_rpt"/>
</dbReference>
<keyword evidence="5" id="KW-1185">Reference proteome</keyword>
<evidence type="ECO:0000256" key="1">
    <source>
        <dbReference type="ARBA" id="ARBA00022737"/>
    </source>
</evidence>
<accession>A0A182F6M3</accession>
<dbReference type="InterPro" id="IPR036770">
    <property type="entry name" value="Ankyrin_rpt-contain_sf"/>
</dbReference>
<dbReference type="PANTHER" id="PTHR24173:SF82">
    <property type="entry name" value="FI19351P1"/>
    <property type="match status" value="1"/>
</dbReference>
<dbReference type="STRING" id="7167.A0A182F6M3"/>
<dbReference type="Pfam" id="PF13606">
    <property type="entry name" value="Ank_3"/>
    <property type="match status" value="1"/>
</dbReference>
<keyword evidence="1" id="KW-0677">Repeat</keyword>
<dbReference type="VEuPathDB" id="VectorBase:AALB002127"/>
<evidence type="ECO:0000313" key="5">
    <source>
        <dbReference type="Proteomes" id="UP000069272"/>
    </source>
</evidence>
<reference evidence="4 5" key="1">
    <citation type="journal article" date="2017" name="G3 (Bethesda)">
        <title>The Physical Genome Mapping of Anopheles albimanus Corrected Scaffold Misassemblies and Identified Interarm Rearrangements in Genus Anopheles.</title>
        <authorList>
            <person name="Artemov G.N."/>
            <person name="Peery A.N."/>
            <person name="Jiang X."/>
            <person name="Tu Z."/>
            <person name="Stegniy V.N."/>
            <person name="Sharakhova M.V."/>
            <person name="Sharakhov I.V."/>
        </authorList>
    </citation>
    <scope>NUCLEOTIDE SEQUENCE [LARGE SCALE GENOMIC DNA]</scope>
    <source>
        <strain evidence="4 5">ALBI9_A</strain>
    </source>
</reference>
<dbReference type="PANTHER" id="PTHR24173">
    <property type="entry name" value="ANKYRIN REPEAT CONTAINING"/>
    <property type="match status" value="1"/>
</dbReference>
<name>A0A182F6M3_ANOAL</name>
<proteinExistence type="predicted"/>
<evidence type="ECO:0000256" key="2">
    <source>
        <dbReference type="ARBA" id="ARBA00023043"/>
    </source>
</evidence>
<dbReference type="Gene3D" id="1.25.40.20">
    <property type="entry name" value="Ankyrin repeat-containing domain"/>
    <property type="match status" value="3"/>
</dbReference>
<evidence type="ECO:0000256" key="3">
    <source>
        <dbReference type="SAM" id="MobiDB-lite"/>
    </source>
</evidence>
<protein>
    <submittedName>
        <fullName evidence="4">Uncharacterized protein</fullName>
    </submittedName>
</protein>
<dbReference type="FunFam" id="1.25.40.20:FF:000466">
    <property type="entry name" value="Mann-cup, isoform B"/>
    <property type="match status" value="1"/>
</dbReference>
<dbReference type="PRINTS" id="PR01415">
    <property type="entry name" value="ANKYRIN"/>
</dbReference>
<keyword evidence="2" id="KW-0040">ANK repeat</keyword>
<evidence type="ECO:0000313" key="4">
    <source>
        <dbReference type="EnsemblMetazoa" id="AALB002127-PA"/>
    </source>
</evidence>
<dbReference type="SUPFAM" id="SSF48403">
    <property type="entry name" value="Ankyrin repeat"/>
    <property type="match status" value="2"/>
</dbReference>
<dbReference type="PROSITE" id="PS50088">
    <property type="entry name" value="ANK_REPEAT"/>
    <property type="match status" value="4"/>
</dbReference>
<dbReference type="AlphaFoldDB" id="A0A182F6M3"/>